<dbReference type="GO" id="GO:0061630">
    <property type="term" value="F:ubiquitin protein ligase activity"/>
    <property type="evidence" value="ECO:0007669"/>
    <property type="project" value="InterPro"/>
</dbReference>
<dbReference type="Pfam" id="PF08783">
    <property type="entry name" value="DWNN"/>
    <property type="match status" value="1"/>
</dbReference>
<evidence type="ECO:0000256" key="6">
    <source>
        <dbReference type="PROSITE-ProRule" id="PRU00047"/>
    </source>
</evidence>
<dbReference type="SUPFAM" id="SSF57850">
    <property type="entry name" value="RING/U-box"/>
    <property type="match status" value="1"/>
</dbReference>
<keyword evidence="5" id="KW-0539">Nucleus</keyword>
<keyword evidence="11" id="KW-1185">Reference proteome</keyword>
<evidence type="ECO:0008006" key="12">
    <source>
        <dbReference type="Google" id="ProtNLM"/>
    </source>
</evidence>
<dbReference type="PANTHER" id="PTHR15439:SF0">
    <property type="entry name" value="CELL DIVISION CYCLE AND APOPTOSIS REGULATOR PROTEIN 1-RELATED"/>
    <property type="match status" value="1"/>
</dbReference>
<evidence type="ECO:0000256" key="2">
    <source>
        <dbReference type="ARBA" id="ARBA00022723"/>
    </source>
</evidence>
<dbReference type="CDD" id="cd16620">
    <property type="entry name" value="vRING-HC-C4C4_RBBP6"/>
    <property type="match status" value="1"/>
</dbReference>
<dbReference type="AlphaFoldDB" id="A0A0D1XKV0"/>
<evidence type="ECO:0000256" key="3">
    <source>
        <dbReference type="ARBA" id="ARBA00022771"/>
    </source>
</evidence>
<dbReference type="InParanoid" id="A0A0D1XKV0"/>
<dbReference type="PROSITE" id="PS51282">
    <property type="entry name" value="DWNN"/>
    <property type="match status" value="1"/>
</dbReference>
<feature type="domain" description="DWNN" evidence="9">
    <location>
        <begin position="5"/>
        <end position="78"/>
    </location>
</feature>
<evidence type="ECO:0000256" key="4">
    <source>
        <dbReference type="ARBA" id="ARBA00022833"/>
    </source>
</evidence>
<dbReference type="GO" id="GO:0003676">
    <property type="term" value="F:nucleic acid binding"/>
    <property type="evidence" value="ECO:0007669"/>
    <property type="project" value="InterPro"/>
</dbReference>
<dbReference type="Gene3D" id="3.30.40.10">
    <property type="entry name" value="Zinc/RING finger domain, C3HC4 (zinc finger)"/>
    <property type="match status" value="1"/>
</dbReference>
<dbReference type="HOGENOM" id="CLU_019105_1_0_1"/>
<feature type="domain" description="CCHC-type" evidence="8">
    <location>
        <begin position="173"/>
        <end position="187"/>
    </location>
</feature>
<comment type="subcellular location">
    <subcellularLocation>
        <location evidence="1">Nucleus</location>
    </subcellularLocation>
</comment>
<evidence type="ECO:0000256" key="7">
    <source>
        <dbReference type="SAM" id="MobiDB-lite"/>
    </source>
</evidence>
<evidence type="ECO:0000313" key="10">
    <source>
        <dbReference type="EMBL" id="KIW02956.1"/>
    </source>
</evidence>
<organism evidence="10 11">
    <name type="scientific">Verruconis gallopava</name>
    <dbReference type="NCBI Taxonomy" id="253628"/>
    <lineage>
        <taxon>Eukaryota</taxon>
        <taxon>Fungi</taxon>
        <taxon>Dikarya</taxon>
        <taxon>Ascomycota</taxon>
        <taxon>Pezizomycotina</taxon>
        <taxon>Dothideomycetes</taxon>
        <taxon>Pleosporomycetidae</taxon>
        <taxon>Venturiales</taxon>
        <taxon>Sympoventuriaceae</taxon>
        <taxon>Verruconis</taxon>
    </lineage>
</organism>
<name>A0A0D1XKV0_9PEZI</name>
<dbReference type="SMART" id="SM00343">
    <property type="entry name" value="ZnF_C2HC"/>
    <property type="match status" value="1"/>
</dbReference>
<proteinExistence type="predicted"/>
<keyword evidence="4" id="KW-0862">Zinc</keyword>
<dbReference type="RefSeq" id="XP_016212825.1">
    <property type="nucleotide sequence ID" value="XM_016359146.1"/>
</dbReference>
<dbReference type="VEuPathDB" id="FungiDB:PV09_05620"/>
<dbReference type="GeneID" id="27313593"/>
<dbReference type="Gene3D" id="4.10.60.10">
    <property type="entry name" value="Zinc finger, CCHC-type"/>
    <property type="match status" value="1"/>
</dbReference>
<evidence type="ECO:0000256" key="5">
    <source>
        <dbReference type="ARBA" id="ARBA00023242"/>
    </source>
</evidence>
<dbReference type="SMART" id="SM01180">
    <property type="entry name" value="DWNN"/>
    <property type="match status" value="1"/>
</dbReference>
<dbReference type="InterPro" id="IPR025829">
    <property type="entry name" value="Zn_knuckle_CX2CX3GHX4C"/>
</dbReference>
<dbReference type="InterPro" id="IPR013083">
    <property type="entry name" value="Znf_RING/FYVE/PHD"/>
</dbReference>
<dbReference type="FunCoup" id="A0A0D1XKV0">
    <property type="interactions" value="113"/>
</dbReference>
<keyword evidence="3 6" id="KW-0863">Zinc-finger</keyword>
<dbReference type="SUPFAM" id="SSF57756">
    <property type="entry name" value="Retrovirus zinc finger-like domains"/>
    <property type="match status" value="1"/>
</dbReference>
<feature type="region of interest" description="Disordered" evidence="7">
    <location>
        <begin position="352"/>
        <end position="427"/>
    </location>
</feature>
<keyword evidence="2" id="KW-0479">Metal-binding</keyword>
<dbReference type="Pfam" id="PF13696">
    <property type="entry name" value="zf-CCHC_2"/>
    <property type="match status" value="1"/>
</dbReference>
<dbReference type="InterPro" id="IPR001878">
    <property type="entry name" value="Znf_CCHC"/>
</dbReference>
<dbReference type="GO" id="GO:0005634">
    <property type="term" value="C:nucleus"/>
    <property type="evidence" value="ECO:0007669"/>
    <property type="project" value="UniProtKB-SubCell"/>
</dbReference>
<protein>
    <recommendedName>
        <fullName evidence="12">DWNN domain-containing protein</fullName>
    </recommendedName>
</protein>
<dbReference type="PROSITE" id="PS50158">
    <property type="entry name" value="ZF_CCHC"/>
    <property type="match status" value="1"/>
</dbReference>
<dbReference type="GO" id="GO:0016567">
    <property type="term" value="P:protein ubiquitination"/>
    <property type="evidence" value="ECO:0007669"/>
    <property type="project" value="InterPro"/>
</dbReference>
<evidence type="ECO:0000259" key="9">
    <source>
        <dbReference type="PROSITE" id="PS51282"/>
    </source>
</evidence>
<dbReference type="OrthoDB" id="106784at2759"/>
<evidence type="ECO:0000256" key="1">
    <source>
        <dbReference type="ARBA" id="ARBA00004123"/>
    </source>
</evidence>
<dbReference type="GO" id="GO:0006397">
    <property type="term" value="P:mRNA processing"/>
    <property type="evidence" value="ECO:0007669"/>
    <property type="project" value="InterPro"/>
</dbReference>
<dbReference type="Gene3D" id="3.10.20.90">
    <property type="entry name" value="Phosphatidylinositol 3-kinase Catalytic Subunit, Chain A, domain 1"/>
    <property type="match status" value="1"/>
</dbReference>
<reference evidence="10 11" key="1">
    <citation type="submission" date="2015-01" db="EMBL/GenBank/DDBJ databases">
        <title>The Genome Sequence of Ochroconis gallopava CBS43764.</title>
        <authorList>
            <consortium name="The Broad Institute Genomics Platform"/>
            <person name="Cuomo C."/>
            <person name="de Hoog S."/>
            <person name="Gorbushina A."/>
            <person name="Stielow B."/>
            <person name="Teixiera M."/>
            <person name="Abouelleil A."/>
            <person name="Chapman S.B."/>
            <person name="Priest M."/>
            <person name="Young S.K."/>
            <person name="Wortman J."/>
            <person name="Nusbaum C."/>
            <person name="Birren B."/>
        </authorList>
    </citation>
    <scope>NUCLEOTIDE SEQUENCE [LARGE SCALE GENOMIC DNA]</scope>
    <source>
        <strain evidence="10 11">CBS 43764</strain>
    </source>
</reference>
<gene>
    <name evidence="10" type="ORF">PV09_05620</name>
</gene>
<dbReference type="EMBL" id="KN847546">
    <property type="protein sequence ID" value="KIW02956.1"/>
    <property type="molecule type" value="Genomic_DNA"/>
</dbReference>
<dbReference type="GO" id="GO:0006511">
    <property type="term" value="P:ubiquitin-dependent protein catabolic process"/>
    <property type="evidence" value="ECO:0007669"/>
    <property type="project" value="TreeGrafter"/>
</dbReference>
<evidence type="ECO:0000313" key="11">
    <source>
        <dbReference type="Proteomes" id="UP000053259"/>
    </source>
</evidence>
<feature type="compositionally biased region" description="Basic and acidic residues" evidence="7">
    <location>
        <begin position="352"/>
        <end position="376"/>
    </location>
</feature>
<dbReference type="InterPro" id="IPR014891">
    <property type="entry name" value="DWNN_domain"/>
</dbReference>
<dbReference type="InterPro" id="IPR036875">
    <property type="entry name" value="Znf_CCHC_sf"/>
</dbReference>
<dbReference type="GO" id="GO:0008270">
    <property type="term" value="F:zinc ion binding"/>
    <property type="evidence" value="ECO:0007669"/>
    <property type="project" value="UniProtKB-KW"/>
</dbReference>
<feature type="region of interest" description="Disordered" evidence="7">
    <location>
        <begin position="557"/>
        <end position="587"/>
    </location>
</feature>
<accession>A0A0D1XKV0</accession>
<dbReference type="STRING" id="253628.A0A0D1XKV0"/>
<evidence type="ECO:0000259" key="8">
    <source>
        <dbReference type="PROSITE" id="PS50158"/>
    </source>
</evidence>
<dbReference type="FunFam" id="4.10.60.10:FF:000005">
    <property type="entry name" value="E3 ubiquitin-protein ligase RBBP6"/>
    <property type="match status" value="1"/>
</dbReference>
<dbReference type="PANTHER" id="PTHR15439">
    <property type="entry name" value="RETINOBLASTOMA-BINDING PROTEIN 6"/>
    <property type="match status" value="1"/>
</dbReference>
<dbReference type="InterPro" id="IPR033489">
    <property type="entry name" value="RBBP6"/>
</dbReference>
<dbReference type="Proteomes" id="UP000053259">
    <property type="component" value="Unassembled WGS sequence"/>
</dbReference>
<sequence>MTSTVFFKFKSQKEPQRVTFDGTGITVFELKREIITISGLGDGTDFDLSLYDDTGAEEYTDDTTIIPRSSSVIVRRLPPSLGPGRGKASRYVTGKAPVKAINKNVTSNPSTTLPDFSAATNEAERLNAIFAAEGASWEQQQQEMAQQKRVQFKSSNKRPLNVPDHEPPPKYVCHRCGQPGHWIQMCPTNSDPNFESKPKIKRTTGIPRSFMKKLDKPLGEGEIEEGLQGGTIMLDADGNHVIVNPDTATWKKAEAKLNASAAQKQEAEAAGSKELRELGLECPIDKKLFENPVKTPCCGKTYCHDCIENALVDNDLECPNCQRDGVLIDDLTVDEDIAAKIRKYEDDKIAEKKAREKDQAVPKSPKVETADIEESKSPAAAITSPSPEVKEPSPAPSNASIAKKRPADESLENPRSPPKAPKSMLAAQQQNIPPGFDPKFMEMMMQYAPQDFGNSQQFQNQIFNPNMMGMMGITMPSMMSMPNAMINPMMMMMGNGMQSNTFNNQAMGTMGYNDGSNGINSTWQQHNGGGYAQNDWHQGATWSNNRGFGVGYGGGGENSAYARGPVNPNRARGRQQRQARNDDYNTL</sequence>